<comment type="subcellular location">
    <subcellularLocation>
        <location evidence="1">Membrane</location>
        <topology evidence="1">Multi-pass membrane protein</topology>
    </subcellularLocation>
</comment>
<keyword evidence="7" id="KW-1185">Reference proteome</keyword>
<evidence type="ECO:0000256" key="5">
    <source>
        <dbReference type="SAM" id="Phobius"/>
    </source>
</evidence>
<evidence type="ECO:0000313" key="7">
    <source>
        <dbReference type="Proteomes" id="UP000800041"/>
    </source>
</evidence>
<sequence>MDISTDGDRVHVITYYYTPNQGAAYLFAALFGLAMIAHLVYMFPVRSWFFIPLIIGSTCETFGYYGRAWAHDDPSNFKAYIMQLLLLLGAVPLVAATVYMTLARIIVSIGAEDRSMISPRWLTKIYVFIDVVCFCSQMAGSGLQATGDDKIMRIGRNVILAGLIFQLVAFVFFIFMAARVHSHVNKSPTSASEEKTLKWRKRIWALYVASSAVLLRSLARSIEYAQGPRGTIAKHEVYLYVFDATMMLIVVAVFLVVHPGRLIRAAERHTYASMCGPQMES</sequence>
<organism evidence="6 7">
    <name type="scientific">Aulographum hederae CBS 113979</name>
    <dbReference type="NCBI Taxonomy" id="1176131"/>
    <lineage>
        <taxon>Eukaryota</taxon>
        <taxon>Fungi</taxon>
        <taxon>Dikarya</taxon>
        <taxon>Ascomycota</taxon>
        <taxon>Pezizomycotina</taxon>
        <taxon>Dothideomycetes</taxon>
        <taxon>Pleosporomycetidae</taxon>
        <taxon>Aulographales</taxon>
        <taxon>Aulographaceae</taxon>
    </lineage>
</organism>
<accession>A0A6G1H3R6</accession>
<feature type="transmembrane region" description="Helical" evidence="5">
    <location>
        <begin position="22"/>
        <end position="41"/>
    </location>
</feature>
<evidence type="ECO:0000256" key="2">
    <source>
        <dbReference type="ARBA" id="ARBA00022692"/>
    </source>
</evidence>
<dbReference type="PANTHER" id="PTHR31465">
    <property type="entry name" value="PROTEIN RTA1-RELATED"/>
    <property type="match status" value="1"/>
</dbReference>
<dbReference type="Proteomes" id="UP000800041">
    <property type="component" value="Unassembled WGS sequence"/>
</dbReference>
<evidence type="ECO:0000256" key="4">
    <source>
        <dbReference type="ARBA" id="ARBA00023136"/>
    </source>
</evidence>
<evidence type="ECO:0000313" key="6">
    <source>
        <dbReference type="EMBL" id="KAF1987649.1"/>
    </source>
</evidence>
<feature type="transmembrane region" description="Helical" evidence="5">
    <location>
        <begin position="159"/>
        <end position="182"/>
    </location>
</feature>
<gene>
    <name evidence="6" type="ORF">K402DRAFT_374983</name>
</gene>
<keyword evidence="3 5" id="KW-1133">Transmembrane helix</keyword>
<name>A0A6G1H3R6_9PEZI</name>
<keyword evidence="2 5" id="KW-0812">Transmembrane</keyword>
<dbReference type="EMBL" id="ML977151">
    <property type="protein sequence ID" value="KAF1987649.1"/>
    <property type="molecule type" value="Genomic_DNA"/>
</dbReference>
<feature type="transmembrane region" description="Helical" evidence="5">
    <location>
        <begin position="237"/>
        <end position="257"/>
    </location>
</feature>
<dbReference type="Pfam" id="PF04479">
    <property type="entry name" value="RTA1"/>
    <property type="match status" value="1"/>
</dbReference>
<evidence type="ECO:0000256" key="1">
    <source>
        <dbReference type="ARBA" id="ARBA00004141"/>
    </source>
</evidence>
<evidence type="ECO:0000256" key="3">
    <source>
        <dbReference type="ARBA" id="ARBA00022989"/>
    </source>
</evidence>
<protein>
    <submittedName>
        <fullName evidence="6">RTA1 like protein</fullName>
    </submittedName>
</protein>
<proteinExistence type="predicted"/>
<feature type="transmembrane region" description="Helical" evidence="5">
    <location>
        <begin position="79"/>
        <end position="100"/>
    </location>
</feature>
<dbReference type="GO" id="GO:0016020">
    <property type="term" value="C:membrane"/>
    <property type="evidence" value="ECO:0007669"/>
    <property type="project" value="UniProtKB-SubCell"/>
</dbReference>
<dbReference type="InterPro" id="IPR007568">
    <property type="entry name" value="RTA1"/>
</dbReference>
<dbReference type="PANTHER" id="PTHR31465:SF17">
    <property type="entry name" value="DOMAIN PROTEIN, PUTATIVE (AFU_ORTHOLOGUE AFUA_5G09900)-RELATED"/>
    <property type="match status" value="1"/>
</dbReference>
<dbReference type="OrthoDB" id="3358017at2759"/>
<dbReference type="AlphaFoldDB" id="A0A6G1H3R6"/>
<feature type="transmembrane region" description="Helical" evidence="5">
    <location>
        <begin position="48"/>
        <end position="67"/>
    </location>
</feature>
<reference evidence="6" key="1">
    <citation type="journal article" date="2020" name="Stud. Mycol.">
        <title>101 Dothideomycetes genomes: a test case for predicting lifestyles and emergence of pathogens.</title>
        <authorList>
            <person name="Haridas S."/>
            <person name="Albert R."/>
            <person name="Binder M."/>
            <person name="Bloem J."/>
            <person name="Labutti K."/>
            <person name="Salamov A."/>
            <person name="Andreopoulos B."/>
            <person name="Baker S."/>
            <person name="Barry K."/>
            <person name="Bills G."/>
            <person name="Bluhm B."/>
            <person name="Cannon C."/>
            <person name="Castanera R."/>
            <person name="Culley D."/>
            <person name="Daum C."/>
            <person name="Ezra D."/>
            <person name="Gonzalez J."/>
            <person name="Henrissat B."/>
            <person name="Kuo A."/>
            <person name="Liang C."/>
            <person name="Lipzen A."/>
            <person name="Lutzoni F."/>
            <person name="Magnuson J."/>
            <person name="Mondo S."/>
            <person name="Nolan M."/>
            <person name="Ohm R."/>
            <person name="Pangilinan J."/>
            <person name="Park H.-J."/>
            <person name="Ramirez L."/>
            <person name="Alfaro M."/>
            <person name="Sun H."/>
            <person name="Tritt A."/>
            <person name="Yoshinaga Y."/>
            <person name="Zwiers L.-H."/>
            <person name="Turgeon B."/>
            <person name="Goodwin S."/>
            <person name="Spatafora J."/>
            <person name="Crous P."/>
            <person name="Grigoriev I."/>
        </authorList>
    </citation>
    <scope>NUCLEOTIDE SEQUENCE</scope>
    <source>
        <strain evidence="6">CBS 113979</strain>
    </source>
</reference>
<keyword evidence="4 5" id="KW-0472">Membrane</keyword>